<evidence type="ECO:0000313" key="3">
    <source>
        <dbReference type="Proteomes" id="UP000298663"/>
    </source>
</evidence>
<dbReference type="PANTHER" id="PTHR47027">
    <property type="entry name" value="REVERSE TRANSCRIPTASE DOMAIN-CONTAINING PROTEIN"/>
    <property type="match status" value="1"/>
</dbReference>
<gene>
    <name evidence="2" type="ORF">L596_012136</name>
</gene>
<keyword evidence="3" id="KW-1185">Reference proteome</keyword>
<dbReference type="OrthoDB" id="5860136at2759"/>
<comment type="caution">
    <text evidence="2">The sequence shown here is derived from an EMBL/GenBank/DDBJ whole genome shotgun (WGS) entry which is preliminary data.</text>
</comment>
<reference evidence="2 3" key="2">
    <citation type="journal article" date="2019" name="G3 (Bethesda)">
        <title>Hybrid Assembly of the Genome of the Entomopathogenic Nematode Steinernema carpocapsae Identifies the X-Chromosome.</title>
        <authorList>
            <person name="Serra L."/>
            <person name="Macchietto M."/>
            <person name="Macias-Munoz A."/>
            <person name="McGill C.J."/>
            <person name="Rodriguez I.M."/>
            <person name="Rodriguez B."/>
            <person name="Murad R."/>
            <person name="Mortazavi A."/>
        </authorList>
    </citation>
    <scope>NUCLEOTIDE SEQUENCE [LARGE SCALE GENOMIC DNA]</scope>
    <source>
        <strain evidence="2 3">ALL</strain>
    </source>
</reference>
<dbReference type="PANTHER" id="PTHR47027:SF20">
    <property type="entry name" value="REVERSE TRANSCRIPTASE-LIKE PROTEIN WITH RNA-DIRECTED DNA POLYMERASE DOMAIN"/>
    <property type="match status" value="1"/>
</dbReference>
<name>A0A4U5NW49_STECR</name>
<feature type="compositionally biased region" description="Basic residues" evidence="1">
    <location>
        <begin position="10"/>
        <end position="22"/>
    </location>
</feature>
<evidence type="ECO:0000313" key="2">
    <source>
        <dbReference type="EMBL" id="TKR87789.1"/>
    </source>
</evidence>
<evidence type="ECO:0000256" key="1">
    <source>
        <dbReference type="SAM" id="MobiDB-lite"/>
    </source>
</evidence>
<dbReference type="Proteomes" id="UP000298663">
    <property type="component" value="Unassembled WGS sequence"/>
</dbReference>
<organism evidence="2 3">
    <name type="scientific">Steinernema carpocapsae</name>
    <name type="common">Entomopathogenic nematode</name>
    <dbReference type="NCBI Taxonomy" id="34508"/>
    <lineage>
        <taxon>Eukaryota</taxon>
        <taxon>Metazoa</taxon>
        <taxon>Ecdysozoa</taxon>
        <taxon>Nematoda</taxon>
        <taxon>Chromadorea</taxon>
        <taxon>Rhabditida</taxon>
        <taxon>Tylenchina</taxon>
        <taxon>Panagrolaimomorpha</taxon>
        <taxon>Strongyloidoidea</taxon>
        <taxon>Steinernematidae</taxon>
        <taxon>Steinernema</taxon>
    </lineage>
</organism>
<accession>A0A4U5NW49</accession>
<reference evidence="2 3" key="1">
    <citation type="journal article" date="2015" name="Genome Biol.">
        <title>Comparative genomics of Steinernema reveals deeply conserved gene regulatory networks.</title>
        <authorList>
            <person name="Dillman A.R."/>
            <person name="Macchietto M."/>
            <person name="Porter C.F."/>
            <person name="Rogers A."/>
            <person name="Williams B."/>
            <person name="Antoshechkin I."/>
            <person name="Lee M.M."/>
            <person name="Goodwin Z."/>
            <person name="Lu X."/>
            <person name="Lewis E.E."/>
            <person name="Goodrich-Blair H."/>
            <person name="Stock S.P."/>
            <person name="Adams B.J."/>
            <person name="Sternberg P.W."/>
            <person name="Mortazavi A."/>
        </authorList>
    </citation>
    <scope>NUCLEOTIDE SEQUENCE [LARGE SCALE GENOMIC DNA]</scope>
    <source>
        <strain evidence="2 3">ALL</strain>
    </source>
</reference>
<evidence type="ECO:0008006" key="4">
    <source>
        <dbReference type="Google" id="ProtNLM"/>
    </source>
</evidence>
<proteinExistence type="predicted"/>
<dbReference type="AlphaFoldDB" id="A0A4U5NW49"/>
<protein>
    <recommendedName>
        <fullName evidence="4">Reverse transcriptase domain-containing protein</fullName>
    </recommendedName>
</protein>
<sequence>MEADGDPRSSSHRRCRTHLEKRRQKRLTDSRSMWKSLFVTSEKASRFISAWRCWENVTICKRTRRNRIKINREKTETMAAEEAHILLDGKPIEQVPSFIYLGQAIQLERPIGRRISSEWYAFKKYGPFLTSASVQMKWKRRIFNQCILPAMLYGCEAWATTEEARKKLAVAQRRMERRMARVRLINRRSNAWLRGVTKLKDVTETAARRKWSFAWKMTNANIEKPAVSVTSRDRRLCQEARNQELVTKRTTRSPLLMV</sequence>
<feature type="region of interest" description="Disordered" evidence="1">
    <location>
        <begin position="1"/>
        <end position="22"/>
    </location>
</feature>
<dbReference type="EMBL" id="AZBU02000003">
    <property type="protein sequence ID" value="TKR87789.1"/>
    <property type="molecule type" value="Genomic_DNA"/>
</dbReference>